<organism evidence="6 7">
    <name type="scientific">Actinomadura graeca</name>
    <dbReference type="NCBI Taxonomy" id="2750812"/>
    <lineage>
        <taxon>Bacteria</taxon>
        <taxon>Bacillati</taxon>
        <taxon>Actinomycetota</taxon>
        <taxon>Actinomycetes</taxon>
        <taxon>Streptosporangiales</taxon>
        <taxon>Thermomonosporaceae</taxon>
        <taxon>Actinomadura</taxon>
    </lineage>
</organism>
<dbReference type="Gene3D" id="3.40.190.290">
    <property type="match status" value="1"/>
</dbReference>
<dbReference type="PRINTS" id="PR00039">
    <property type="entry name" value="HTHLYSR"/>
</dbReference>
<gene>
    <name evidence="6" type="ORF">AGRA3207_002072</name>
</gene>
<dbReference type="InterPro" id="IPR036388">
    <property type="entry name" value="WH-like_DNA-bd_sf"/>
</dbReference>
<evidence type="ECO:0000256" key="1">
    <source>
        <dbReference type="ARBA" id="ARBA00009437"/>
    </source>
</evidence>
<keyword evidence="4" id="KW-0804">Transcription</keyword>
<dbReference type="EMBL" id="CP059572">
    <property type="protein sequence ID" value="QXJ21236.1"/>
    <property type="molecule type" value="Genomic_DNA"/>
</dbReference>
<feature type="domain" description="HTH lysR-type" evidence="5">
    <location>
        <begin position="1"/>
        <end position="58"/>
    </location>
</feature>
<reference evidence="6" key="1">
    <citation type="submission" date="2020-07" db="EMBL/GenBank/DDBJ databases">
        <authorList>
            <person name="Tarantini F.S."/>
            <person name="Hong K.W."/>
            <person name="Chan K.G."/>
        </authorList>
    </citation>
    <scope>NUCLEOTIDE SEQUENCE</scope>
    <source>
        <strain evidence="6">32-07</strain>
    </source>
</reference>
<proteinExistence type="inferred from homology"/>
<accession>A0ABX8QS64</accession>
<dbReference type="InterPro" id="IPR000847">
    <property type="entry name" value="LysR_HTH_N"/>
</dbReference>
<dbReference type="PANTHER" id="PTHR30346:SF28">
    <property type="entry name" value="HTH-TYPE TRANSCRIPTIONAL REGULATOR CYNR"/>
    <property type="match status" value="1"/>
</dbReference>
<name>A0ABX8QS64_9ACTN</name>
<dbReference type="Proteomes" id="UP001049518">
    <property type="component" value="Chromosome"/>
</dbReference>
<evidence type="ECO:0000313" key="7">
    <source>
        <dbReference type="Proteomes" id="UP001049518"/>
    </source>
</evidence>
<dbReference type="InterPro" id="IPR005119">
    <property type="entry name" value="LysR_subst-bd"/>
</dbReference>
<dbReference type="Gene3D" id="1.10.10.10">
    <property type="entry name" value="Winged helix-like DNA-binding domain superfamily/Winged helix DNA-binding domain"/>
    <property type="match status" value="1"/>
</dbReference>
<dbReference type="RefSeq" id="WP_231334379.1">
    <property type="nucleotide sequence ID" value="NZ_CP059572.1"/>
</dbReference>
<dbReference type="PROSITE" id="PS50931">
    <property type="entry name" value="HTH_LYSR"/>
    <property type="match status" value="1"/>
</dbReference>
<comment type="similarity">
    <text evidence="1">Belongs to the LysR transcriptional regulatory family.</text>
</comment>
<dbReference type="Pfam" id="PF00126">
    <property type="entry name" value="HTH_1"/>
    <property type="match status" value="1"/>
</dbReference>
<keyword evidence="3" id="KW-0238">DNA-binding</keyword>
<sequence>MDLLQLRYFQAVARREHLSRAAEEMHVGQPSMSRTIARLERELGVPLFDRQGRQVRLNRFGSAFLKRVDRALVELDEARQELSDEAGLENGSVSVAAETLLTLTGPLSRFSAEYPEVSVRLRQADADAMVRQLADREVDLCVASQRLAGPSLRSVELLREEVLLAVPLAHPLAGRERVGIGDVTEEPFVTTRPGHWQRTLLERLFTGTGTKPKITCEGDETGAIQDLVSAGLGIGLIPVTARRAAAGGPVAWLHVDAPGCARVLTMVWREDAYLPMAARRFRDVAVSLLRSRRS</sequence>
<dbReference type="PANTHER" id="PTHR30346">
    <property type="entry name" value="TRANSCRIPTIONAL DUAL REGULATOR HCAR-RELATED"/>
    <property type="match status" value="1"/>
</dbReference>
<evidence type="ECO:0000259" key="5">
    <source>
        <dbReference type="PROSITE" id="PS50931"/>
    </source>
</evidence>
<evidence type="ECO:0000313" key="6">
    <source>
        <dbReference type="EMBL" id="QXJ21236.1"/>
    </source>
</evidence>
<keyword evidence="2" id="KW-0805">Transcription regulation</keyword>
<keyword evidence="7" id="KW-1185">Reference proteome</keyword>
<evidence type="ECO:0000256" key="4">
    <source>
        <dbReference type="ARBA" id="ARBA00023163"/>
    </source>
</evidence>
<dbReference type="InterPro" id="IPR036390">
    <property type="entry name" value="WH_DNA-bd_sf"/>
</dbReference>
<protein>
    <submittedName>
        <fullName evidence="6">LysR family transcriptional regulator</fullName>
    </submittedName>
</protein>
<dbReference type="SUPFAM" id="SSF53850">
    <property type="entry name" value="Periplasmic binding protein-like II"/>
    <property type="match status" value="1"/>
</dbReference>
<evidence type="ECO:0000256" key="2">
    <source>
        <dbReference type="ARBA" id="ARBA00023015"/>
    </source>
</evidence>
<dbReference type="SUPFAM" id="SSF46785">
    <property type="entry name" value="Winged helix' DNA-binding domain"/>
    <property type="match status" value="1"/>
</dbReference>
<dbReference type="Pfam" id="PF03466">
    <property type="entry name" value="LysR_substrate"/>
    <property type="match status" value="1"/>
</dbReference>
<evidence type="ECO:0000256" key="3">
    <source>
        <dbReference type="ARBA" id="ARBA00023125"/>
    </source>
</evidence>